<evidence type="ECO:0000313" key="3">
    <source>
        <dbReference type="EMBL" id="KAG0484071.1"/>
    </source>
</evidence>
<dbReference type="GO" id="GO:0003723">
    <property type="term" value="F:RNA binding"/>
    <property type="evidence" value="ECO:0007669"/>
    <property type="project" value="InterPro"/>
</dbReference>
<keyword evidence="1" id="KW-0677">Repeat</keyword>
<protein>
    <recommendedName>
        <fullName evidence="2">DYW domain-containing protein</fullName>
    </recommendedName>
</protein>
<dbReference type="GO" id="GO:0008270">
    <property type="term" value="F:zinc ion binding"/>
    <property type="evidence" value="ECO:0007669"/>
    <property type="project" value="InterPro"/>
</dbReference>
<organism evidence="3 4">
    <name type="scientific">Vanilla planifolia</name>
    <name type="common">Vanilla</name>
    <dbReference type="NCBI Taxonomy" id="51239"/>
    <lineage>
        <taxon>Eukaryota</taxon>
        <taxon>Viridiplantae</taxon>
        <taxon>Streptophyta</taxon>
        <taxon>Embryophyta</taxon>
        <taxon>Tracheophyta</taxon>
        <taxon>Spermatophyta</taxon>
        <taxon>Magnoliopsida</taxon>
        <taxon>Liliopsida</taxon>
        <taxon>Asparagales</taxon>
        <taxon>Orchidaceae</taxon>
        <taxon>Vanilloideae</taxon>
        <taxon>Vanilleae</taxon>
        <taxon>Vanilla</taxon>
    </lineage>
</organism>
<feature type="domain" description="DYW" evidence="2">
    <location>
        <begin position="152"/>
        <end position="196"/>
    </location>
</feature>
<name>A0A835R1Z0_VANPL</name>
<dbReference type="PANTHER" id="PTHR47926:SF456">
    <property type="entry name" value="PENTATRICOPEPTIDE REPEAT-CONTAINING PROTEIN ELI1, CHLOROPLASTIC"/>
    <property type="match status" value="1"/>
</dbReference>
<dbReference type="OrthoDB" id="785790at2759"/>
<dbReference type="InterPro" id="IPR002885">
    <property type="entry name" value="PPR_rpt"/>
</dbReference>
<dbReference type="Pfam" id="PF14432">
    <property type="entry name" value="DYW_deaminase"/>
    <property type="match status" value="1"/>
</dbReference>
<reference evidence="3 4" key="1">
    <citation type="journal article" date="2020" name="Nat. Food">
        <title>A phased Vanilla planifolia genome enables genetic improvement of flavour and production.</title>
        <authorList>
            <person name="Hasing T."/>
            <person name="Tang H."/>
            <person name="Brym M."/>
            <person name="Khazi F."/>
            <person name="Huang T."/>
            <person name="Chambers A.H."/>
        </authorList>
    </citation>
    <scope>NUCLEOTIDE SEQUENCE [LARGE SCALE GENOMIC DNA]</scope>
    <source>
        <tissue evidence="3">Leaf</tissue>
    </source>
</reference>
<evidence type="ECO:0000313" key="4">
    <source>
        <dbReference type="Proteomes" id="UP000639772"/>
    </source>
</evidence>
<proteinExistence type="predicted"/>
<dbReference type="EMBL" id="JADCNM010000005">
    <property type="protein sequence ID" value="KAG0484071.1"/>
    <property type="molecule type" value="Genomic_DNA"/>
</dbReference>
<dbReference type="Gene3D" id="1.25.40.10">
    <property type="entry name" value="Tetratricopeptide repeat domain"/>
    <property type="match status" value="1"/>
</dbReference>
<dbReference type="AlphaFoldDB" id="A0A835R1Z0"/>
<dbReference type="GO" id="GO:0009451">
    <property type="term" value="P:RNA modification"/>
    <property type="evidence" value="ECO:0007669"/>
    <property type="project" value="InterPro"/>
</dbReference>
<gene>
    <name evidence="3" type="ORF">HPP92_012155</name>
</gene>
<dbReference type="PANTHER" id="PTHR47926">
    <property type="entry name" value="PENTATRICOPEPTIDE REPEAT-CONTAINING PROTEIN"/>
    <property type="match status" value="1"/>
</dbReference>
<accession>A0A835R1Z0</accession>
<dbReference type="Pfam" id="PF13812">
    <property type="entry name" value="PPR_3"/>
    <property type="match status" value="1"/>
</dbReference>
<dbReference type="InterPro" id="IPR032867">
    <property type="entry name" value="DYW_dom"/>
</dbReference>
<dbReference type="Pfam" id="PF01535">
    <property type="entry name" value="PPR"/>
    <property type="match status" value="1"/>
</dbReference>
<sequence length="197" mass="21807">MRKNGVQPTDITFIGILNACNHAGLVTEGREIFSSIEKNYGISPTIEHYGCIVDLLGRAGFVEEGFNIVHSMAMKPDPVLWTSLLAACRLHKNMELAERIADFMVNKGLANSGTFVLLSNIYADIGRRLESPKSKEIYAMTEELDGLFRAHGYAPQTELVLHDLEESEKRRALAVHSEKLAIAFGLISTRPGTTMRS</sequence>
<comment type="caution">
    <text evidence="3">The sequence shown here is derived from an EMBL/GenBank/DDBJ whole genome shotgun (WGS) entry which is preliminary data.</text>
</comment>
<evidence type="ECO:0000256" key="1">
    <source>
        <dbReference type="ARBA" id="ARBA00022737"/>
    </source>
</evidence>
<dbReference type="InterPro" id="IPR011990">
    <property type="entry name" value="TPR-like_helical_dom_sf"/>
</dbReference>
<evidence type="ECO:0000259" key="2">
    <source>
        <dbReference type="Pfam" id="PF14432"/>
    </source>
</evidence>
<dbReference type="Proteomes" id="UP000639772">
    <property type="component" value="Unassembled WGS sequence"/>
</dbReference>
<dbReference type="InterPro" id="IPR046960">
    <property type="entry name" value="PPR_At4g14850-like_plant"/>
</dbReference>